<dbReference type="Pfam" id="PF09587">
    <property type="entry name" value="PGA_cap"/>
    <property type="match status" value="1"/>
</dbReference>
<organism evidence="5 6">
    <name type="scientific">Candidatus Avitreponema avistercoris</name>
    <dbReference type="NCBI Taxonomy" id="2840705"/>
    <lineage>
        <taxon>Bacteria</taxon>
        <taxon>Pseudomonadati</taxon>
        <taxon>Spirochaetota</taxon>
        <taxon>Spirochaetia</taxon>
        <taxon>Spirochaetales</taxon>
        <taxon>Candidatus Avitreponema</taxon>
    </lineage>
</organism>
<dbReference type="AlphaFoldDB" id="A0A9D9EQE5"/>
<reference evidence="5" key="2">
    <citation type="journal article" date="2021" name="PeerJ">
        <title>Extensive microbial diversity within the chicken gut microbiome revealed by metagenomics and culture.</title>
        <authorList>
            <person name="Gilroy R."/>
            <person name="Ravi A."/>
            <person name="Getino M."/>
            <person name="Pursley I."/>
            <person name="Horton D.L."/>
            <person name="Alikhan N.F."/>
            <person name="Baker D."/>
            <person name="Gharbi K."/>
            <person name="Hall N."/>
            <person name="Watson M."/>
            <person name="Adriaenssens E.M."/>
            <person name="Foster-Nyarko E."/>
            <person name="Jarju S."/>
            <person name="Secka A."/>
            <person name="Antonio M."/>
            <person name="Oren A."/>
            <person name="Chaudhuri R.R."/>
            <person name="La Ragione R."/>
            <person name="Hildebrand F."/>
            <person name="Pallen M.J."/>
        </authorList>
    </citation>
    <scope>NUCLEOTIDE SEQUENCE</scope>
    <source>
        <strain evidence="5">B3-4054</strain>
    </source>
</reference>
<sequence>MKEKMKSSAFFPVCLFPVLWLSFWTVSCATAPPGGDMQTGPESGGIPSSLPGGQKEYAQEEKPARDPLLCTFTGDIMAHTVNHHMDDYADIYRHIQAFLQSDDLTFANFETPAADSLPLSSYPRFNVHSGYVRAAAESGCDVFSLANNHANDQGIPGIRETREVFSALQASGKITAFSGLRETPEETMRPVCITVNGWRVLFFAVTQILNSHDKAAQLVYYIPPGENGRAALEEDLRRMREENPCDLFVLSLHTNEPEYVISAAEEKRNWFVRLIRECGVDIVWAHHPHVCQEWELVERVTETGEAARPGFVMYSAGNLISGQRWNLNTENPAAPREYTGDSFLFRVTVSEDTLGVIPVPVTNYRNPSAAAGSAEGSLTIRPFHRAFIRSLPAHQQPYYSERLSLMREFLRHGNRVRLDVPDAADPPESGAAAGAGTES</sequence>
<dbReference type="InterPro" id="IPR019079">
    <property type="entry name" value="Capsule_synth_CapA"/>
</dbReference>
<name>A0A9D9EQE5_9SPIR</name>
<feature type="chain" id="PRO_5039461110" evidence="3">
    <location>
        <begin position="30"/>
        <end position="439"/>
    </location>
</feature>
<dbReference type="EMBL" id="JADIMS010000134">
    <property type="protein sequence ID" value="MBO8450866.1"/>
    <property type="molecule type" value="Genomic_DNA"/>
</dbReference>
<feature type="signal peptide" evidence="3">
    <location>
        <begin position="1"/>
        <end position="29"/>
    </location>
</feature>
<feature type="region of interest" description="Disordered" evidence="2">
    <location>
        <begin position="418"/>
        <end position="439"/>
    </location>
</feature>
<dbReference type="InterPro" id="IPR052169">
    <property type="entry name" value="CW_Biosynth-Accessory"/>
</dbReference>
<gene>
    <name evidence="5" type="ORF">IAA96_07145</name>
</gene>
<dbReference type="InterPro" id="IPR029052">
    <property type="entry name" value="Metallo-depent_PP-like"/>
</dbReference>
<evidence type="ECO:0000256" key="1">
    <source>
        <dbReference type="ARBA" id="ARBA00005662"/>
    </source>
</evidence>
<evidence type="ECO:0000259" key="4">
    <source>
        <dbReference type="SMART" id="SM00854"/>
    </source>
</evidence>
<protein>
    <submittedName>
        <fullName evidence="5">CapA family protein</fullName>
    </submittedName>
</protein>
<comment type="caution">
    <text evidence="5">The sequence shown here is derived from an EMBL/GenBank/DDBJ whole genome shotgun (WGS) entry which is preliminary data.</text>
</comment>
<dbReference type="Gene3D" id="3.60.21.10">
    <property type="match status" value="1"/>
</dbReference>
<evidence type="ECO:0000256" key="2">
    <source>
        <dbReference type="SAM" id="MobiDB-lite"/>
    </source>
</evidence>
<evidence type="ECO:0000313" key="6">
    <source>
        <dbReference type="Proteomes" id="UP000823616"/>
    </source>
</evidence>
<dbReference type="PROSITE" id="PS51257">
    <property type="entry name" value="PROKAR_LIPOPROTEIN"/>
    <property type="match status" value="1"/>
</dbReference>
<feature type="domain" description="Capsule synthesis protein CapA" evidence="4">
    <location>
        <begin position="69"/>
        <end position="323"/>
    </location>
</feature>
<comment type="similarity">
    <text evidence="1">Belongs to the CapA family.</text>
</comment>
<accession>A0A9D9EQE5</accession>
<dbReference type="PANTHER" id="PTHR33393">
    <property type="entry name" value="POLYGLUTAMINE SYNTHESIS ACCESSORY PROTEIN RV0574C-RELATED"/>
    <property type="match status" value="1"/>
</dbReference>
<dbReference type="SUPFAM" id="SSF56300">
    <property type="entry name" value="Metallo-dependent phosphatases"/>
    <property type="match status" value="1"/>
</dbReference>
<reference evidence="5" key="1">
    <citation type="submission" date="2020-10" db="EMBL/GenBank/DDBJ databases">
        <authorList>
            <person name="Gilroy R."/>
        </authorList>
    </citation>
    <scope>NUCLEOTIDE SEQUENCE</scope>
    <source>
        <strain evidence="5">B3-4054</strain>
    </source>
</reference>
<proteinExistence type="inferred from homology"/>
<evidence type="ECO:0000313" key="5">
    <source>
        <dbReference type="EMBL" id="MBO8450866.1"/>
    </source>
</evidence>
<feature type="compositionally biased region" description="Low complexity" evidence="2">
    <location>
        <begin position="421"/>
        <end position="439"/>
    </location>
</feature>
<keyword evidence="3" id="KW-0732">Signal</keyword>
<evidence type="ECO:0000256" key="3">
    <source>
        <dbReference type="SAM" id="SignalP"/>
    </source>
</evidence>
<feature type="region of interest" description="Disordered" evidence="2">
    <location>
        <begin position="34"/>
        <end position="60"/>
    </location>
</feature>
<dbReference type="Proteomes" id="UP000823616">
    <property type="component" value="Unassembled WGS sequence"/>
</dbReference>
<dbReference type="PANTHER" id="PTHR33393:SF11">
    <property type="entry name" value="POLYGLUTAMINE SYNTHESIS ACCESSORY PROTEIN RV0574C-RELATED"/>
    <property type="match status" value="1"/>
</dbReference>
<dbReference type="SMART" id="SM00854">
    <property type="entry name" value="PGA_cap"/>
    <property type="match status" value="1"/>
</dbReference>